<organism evidence="1 2">
    <name type="scientific">Clonorchis sinensis</name>
    <name type="common">Chinese liver fluke</name>
    <dbReference type="NCBI Taxonomy" id="79923"/>
    <lineage>
        <taxon>Eukaryota</taxon>
        <taxon>Metazoa</taxon>
        <taxon>Spiralia</taxon>
        <taxon>Lophotrochozoa</taxon>
        <taxon>Platyhelminthes</taxon>
        <taxon>Trematoda</taxon>
        <taxon>Digenea</taxon>
        <taxon>Opisthorchiida</taxon>
        <taxon>Opisthorchiata</taxon>
        <taxon>Opisthorchiidae</taxon>
        <taxon>Clonorchis</taxon>
    </lineage>
</organism>
<name>A0A419PUC3_CLOSI</name>
<protein>
    <submittedName>
        <fullName evidence="1">Uncharacterized protein</fullName>
    </submittedName>
</protein>
<gene>
    <name evidence="1" type="ORF">CSKR_106852</name>
</gene>
<dbReference type="InParanoid" id="A0A419PUC3"/>
<sequence length="87" mass="9663">MKIIHQKTKRSVHLVRGNKYENWLSYGGEREHILSKLSATPPIKILVDFPPIPSGLTAVRQSELAHAPTPSGLSVCDEFENLSLTRG</sequence>
<dbReference type="Proteomes" id="UP000286415">
    <property type="component" value="Unassembled WGS sequence"/>
</dbReference>
<accession>A0A419PUC3</accession>
<dbReference type="EMBL" id="NIRI02000042">
    <property type="protein sequence ID" value="KAG5447816.1"/>
    <property type="molecule type" value="Genomic_DNA"/>
</dbReference>
<reference evidence="1 2" key="1">
    <citation type="journal article" date="2018" name="Biotechnol. Adv.">
        <title>Improved genomic resources and new bioinformatic workflow for the carcinogenic parasite Clonorchis sinensis: Biotechnological implications.</title>
        <authorList>
            <person name="Wang D."/>
            <person name="Korhonen P.K."/>
            <person name="Gasser R.B."/>
            <person name="Young N.D."/>
        </authorList>
    </citation>
    <scope>NUCLEOTIDE SEQUENCE [LARGE SCALE GENOMIC DNA]</scope>
    <source>
        <strain evidence="1">Cs-k2</strain>
    </source>
</reference>
<evidence type="ECO:0000313" key="2">
    <source>
        <dbReference type="Proteomes" id="UP000286415"/>
    </source>
</evidence>
<dbReference type="AlphaFoldDB" id="A0A419PUC3"/>
<evidence type="ECO:0000313" key="1">
    <source>
        <dbReference type="EMBL" id="KAG5447816.1"/>
    </source>
</evidence>
<keyword evidence="2" id="KW-1185">Reference proteome</keyword>
<reference evidence="1 2" key="2">
    <citation type="journal article" date="2021" name="Genomics">
        <title>High-quality reference genome for Clonorchis sinensis.</title>
        <authorList>
            <person name="Young N.D."/>
            <person name="Stroehlein A.J."/>
            <person name="Kinkar L."/>
            <person name="Wang T."/>
            <person name="Sohn W.M."/>
            <person name="Chang B.C.H."/>
            <person name="Kaur P."/>
            <person name="Weisz D."/>
            <person name="Dudchenko O."/>
            <person name="Aiden E.L."/>
            <person name="Korhonen P.K."/>
            <person name="Gasser R.B."/>
        </authorList>
    </citation>
    <scope>NUCLEOTIDE SEQUENCE [LARGE SCALE GENOMIC DNA]</scope>
    <source>
        <strain evidence="1">Cs-k2</strain>
    </source>
</reference>
<proteinExistence type="predicted"/>
<comment type="caution">
    <text evidence="1">The sequence shown here is derived from an EMBL/GenBank/DDBJ whole genome shotgun (WGS) entry which is preliminary data.</text>
</comment>